<evidence type="ECO:0000256" key="1">
    <source>
        <dbReference type="ARBA" id="ARBA00008683"/>
    </source>
</evidence>
<dbReference type="Gene3D" id="6.20.330.10">
    <property type="match status" value="1"/>
</dbReference>
<proteinExistence type="inferred from homology"/>
<dbReference type="EMBL" id="JFZB01000035">
    <property type="protein sequence ID" value="KFI24755.1"/>
    <property type="molecule type" value="Genomic_DNA"/>
</dbReference>
<dbReference type="AlphaFoldDB" id="A0A086XRV5"/>
<dbReference type="Gene3D" id="3.90.226.10">
    <property type="entry name" value="2-enoyl-CoA Hydratase, Chain A, domain 1"/>
    <property type="match status" value="1"/>
</dbReference>
<comment type="similarity">
    <text evidence="1">Belongs to the peptidase S49 family.</text>
</comment>
<dbReference type="Proteomes" id="UP000028824">
    <property type="component" value="Unassembled WGS sequence"/>
</dbReference>
<sequence length="274" mass="29823">MDLCSLLPAKFRRRRPRVALLRLDGTIGMARPGARALSDAALAPRIERAFKNGAFDAVALVINSPGGSPVQSSLIAARIRRLADENHIPVHAFVEDVAASGGYWLACAADDIWTDATSIVGSIGVISAGFGLDGFIERHGIARRVHTAGQSKSFLDPFRPEKPEDVARLEILLADMHVSFTDWVTARRGARLKRDDLFTGEFWTGRQALDTGLIDGIAHAVPKLKELYGEKVKIVPFVQRRSLLSRFGAQLGAEAASGLAQTVEERALWSRYGL</sequence>
<comment type="caution">
    <text evidence="6">The sequence shown here is derived from an EMBL/GenBank/DDBJ whole genome shotgun (WGS) entry which is preliminary data.</text>
</comment>
<organism evidence="6 7">
    <name type="scientific">Paenirhodobacter enshiensis</name>
    <dbReference type="NCBI Taxonomy" id="1105367"/>
    <lineage>
        <taxon>Bacteria</taxon>
        <taxon>Pseudomonadati</taxon>
        <taxon>Pseudomonadota</taxon>
        <taxon>Alphaproteobacteria</taxon>
        <taxon>Rhodobacterales</taxon>
        <taxon>Rhodobacter group</taxon>
        <taxon>Paenirhodobacter</taxon>
    </lineage>
</organism>
<dbReference type="GO" id="GO:0008236">
    <property type="term" value="F:serine-type peptidase activity"/>
    <property type="evidence" value="ECO:0007669"/>
    <property type="project" value="UniProtKB-KW"/>
</dbReference>
<keyword evidence="7" id="KW-1185">Reference proteome</keyword>
<dbReference type="InterPro" id="IPR047272">
    <property type="entry name" value="S49_SppA_C"/>
</dbReference>
<gene>
    <name evidence="6" type="ORF">CG50_07870</name>
</gene>
<evidence type="ECO:0000313" key="7">
    <source>
        <dbReference type="Proteomes" id="UP000028824"/>
    </source>
</evidence>
<feature type="domain" description="Peptidase S49" evidence="5">
    <location>
        <begin position="85"/>
        <end position="218"/>
    </location>
</feature>
<evidence type="ECO:0000256" key="2">
    <source>
        <dbReference type="ARBA" id="ARBA00022670"/>
    </source>
</evidence>
<dbReference type="GO" id="GO:0006508">
    <property type="term" value="P:proteolysis"/>
    <property type="evidence" value="ECO:0007669"/>
    <property type="project" value="UniProtKB-KW"/>
</dbReference>
<dbReference type="PANTHER" id="PTHR42987:SF8">
    <property type="entry name" value="PROTEINASE"/>
    <property type="match status" value="1"/>
</dbReference>
<dbReference type="SUPFAM" id="SSF52096">
    <property type="entry name" value="ClpP/crotonase"/>
    <property type="match status" value="1"/>
</dbReference>
<keyword evidence="2" id="KW-0645">Protease</keyword>
<evidence type="ECO:0000259" key="5">
    <source>
        <dbReference type="Pfam" id="PF01343"/>
    </source>
</evidence>
<dbReference type="OrthoDB" id="9764363at2"/>
<dbReference type="eggNOG" id="COG0616">
    <property type="taxonomic scope" value="Bacteria"/>
</dbReference>
<keyword evidence="4" id="KW-0720">Serine protease</keyword>
<dbReference type="CDD" id="cd07023">
    <property type="entry name" value="S49_Sppa_N_C"/>
    <property type="match status" value="1"/>
</dbReference>
<evidence type="ECO:0000256" key="4">
    <source>
        <dbReference type="ARBA" id="ARBA00022825"/>
    </source>
</evidence>
<dbReference type="STRING" id="1105367.CG50_07870"/>
<dbReference type="InterPro" id="IPR029045">
    <property type="entry name" value="ClpP/crotonase-like_dom_sf"/>
</dbReference>
<dbReference type="InterPro" id="IPR002142">
    <property type="entry name" value="Peptidase_S49"/>
</dbReference>
<dbReference type="PANTHER" id="PTHR42987">
    <property type="entry name" value="PEPTIDASE S49"/>
    <property type="match status" value="1"/>
</dbReference>
<name>A0A086XRV5_9RHOB</name>
<dbReference type="Pfam" id="PF01343">
    <property type="entry name" value="Peptidase_S49"/>
    <property type="match status" value="1"/>
</dbReference>
<reference evidence="6 7" key="1">
    <citation type="submission" date="2014-03" db="EMBL/GenBank/DDBJ databases">
        <title>Genome of Paenirhodobacter enshiensis DW2-9.</title>
        <authorList>
            <person name="Wang D."/>
            <person name="Wang G."/>
        </authorList>
    </citation>
    <scope>NUCLEOTIDE SEQUENCE [LARGE SCALE GENOMIC DNA]</scope>
    <source>
        <strain evidence="6 7">DW2-9</strain>
    </source>
</reference>
<evidence type="ECO:0000256" key="3">
    <source>
        <dbReference type="ARBA" id="ARBA00022801"/>
    </source>
</evidence>
<accession>A0A086XRV5</accession>
<evidence type="ECO:0000313" key="6">
    <source>
        <dbReference type="EMBL" id="KFI24755.1"/>
    </source>
</evidence>
<protein>
    <submittedName>
        <fullName evidence="6">Multidrug transporter</fullName>
    </submittedName>
</protein>
<dbReference type="RefSeq" id="WP_036639326.1">
    <property type="nucleotide sequence ID" value="NZ_JFZB01000035.1"/>
</dbReference>
<keyword evidence="3" id="KW-0378">Hydrolase</keyword>